<keyword evidence="3" id="KW-0233">DNA recombination</keyword>
<comment type="caution">
    <text evidence="4">The sequence shown here is derived from an EMBL/GenBank/DDBJ whole genome shotgun (WGS) entry which is preliminary data.</text>
</comment>
<organism evidence="4 5">
    <name type="scientific">Dipteronia dyeriana</name>
    <dbReference type="NCBI Taxonomy" id="168575"/>
    <lineage>
        <taxon>Eukaryota</taxon>
        <taxon>Viridiplantae</taxon>
        <taxon>Streptophyta</taxon>
        <taxon>Embryophyta</taxon>
        <taxon>Tracheophyta</taxon>
        <taxon>Spermatophyta</taxon>
        <taxon>Magnoliopsida</taxon>
        <taxon>eudicotyledons</taxon>
        <taxon>Gunneridae</taxon>
        <taxon>Pentapetalae</taxon>
        <taxon>rosids</taxon>
        <taxon>malvids</taxon>
        <taxon>Sapindales</taxon>
        <taxon>Sapindaceae</taxon>
        <taxon>Hippocastanoideae</taxon>
        <taxon>Acereae</taxon>
        <taxon>Dipteronia</taxon>
    </lineage>
</organism>
<keyword evidence="2" id="KW-0238">DNA-binding</keyword>
<evidence type="ECO:0008006" key="6">
    <source>
        <dbReference type="Google" id="ProtNLM"/>
    </source>
</evidence>
<evidence type="ECO:0000313" key="5">
    <source>
        <dbReference type="Proteomes" id="UP001280121"/>
    </source>
</evidence>
<accession>A0AAD9WT30</accession>
<dbReference type="GO" id="GO:0006313">
    <property type="term" value="P:DNA transposition"/>
    <property type="evidence" value="ECO:0007669"/>
    <property type="project" value="InterPro"/>
</dbReference>
<dbReference type="GO" id="GO:0003677">
    <property type="term" value="F:DNA binding"/>
    <property type="evidence" value="ECO:0007669"/>
    <property type="project" value="UniProtKB-KW"/>
</dbReference>
<sequence length="353" mass="41541">MRQNFEWNVKRSNKTTLHLICLMDNCTWKLRAVRRDEGTYFQVRSFVNEHTCPLEEIHRRHRQASAVIIGEVVVSRLQQPDGRLMCSKDIIADMKTMYGIQILYSKAHQAMQYALSLTYGTYEETFKLLSSFGYMVPLGHIDDLVFISDRHASIEGGISKVFHDATHTICYWHFSENVKKQFHRNDVAAIMDKVARSYTELKYNCHMEELRNFHKNAFNYVIEAGPHKWSRVHYPERRYRVMTTNVAEGINSCLKFARQLPMLTLAEFIRNMLQKLFYVRHRTVQSMRHQLTDASHLVILKHVEKCAYMTVNPVDWNIFSVKRSMKHWTIDLAGRLARATNSKLTCFHVHTHL</sequence>
<dbReference type="PANTHER" id="PTHR31973">
    <property type="entry name" value="POLYPROTEIN, PUTATIVE-RELATED"/>
    <property type="match status" value="1"/>
</dbReference>
<dbReference type="PANTHER" id="PTHR31973:SF187">
    <property type="entry name" value="MUTATOR TRANSPOSASE MUDRA PROTEIN"/>
    <property type="match status" value="1"/>
</dbReference>
<protein>
    <recommendedName>
        <fullName evidence="6">MULE transposase domain-containing protein</fullName>
    </recommendedName>
</protein>
<dbReference type="InterPro" id="IPR001207">
    <property type="entry name" value="Transposase_mutator"/>
</dbReference>
<evidence type="ECO:0000256" key="2">
    <source>
        <dbReference type="ARBA" id="ARBA00023125"/>
    </source>
</evidence>
<dbReference type="AlphaFoldDB" id="A0AAD9WT30"/>
<keyword evidence="5" id="KW-1185">Reference proteome</keyword>
<proteinExistence type="predicted"/>
<dbReference type="Proteomes" id="UP001280121">
    <property type="component" value="Unassembled WGS sequence"/>
</dbReference>
<dbReference type="GO" id="GO:0004803">
    <property type="term" value="F:transposase activity"/>
    <property type="evidence" value="ECO:0007669"/>
    <property type="project" value="InterPro"/>
</dbReference>
<keyword evidence="1" id="KW-0815">Transposition</keyword>
<name>A0AAD9WT30_9ROSI</name>
<dbReference type="EMBL" id="JANJYI010000007">
    <property type="protein sequence ID" value="KAK2641402.1"/>
    <property type="molecule type" value="Genomic_DNA"/>
</dbReference>
<evidence type="ECO:0000256" key="3">
    <source>
        <dbReference type="ARBA" id="ARBA00023172"/>
    </source>
</evidence>
<dbReference type="Pfam" id="PF00872">
    <property type="entry name" value="Transposase_mut"/>
    <property type="match status" value="1"/>
</dbReference>
<gene>
    <name evidence="4" type="ORF">Ddye_023165</name>
</gene>
<reference evidence="4" key="1">
    <citation type="journal article" date="2023" name="Plant J.">
        <title>Genome sequences and population genomics provide insights into the demographic history, inbreeding, and mutation load of two 'living fossil' tree species of Dipteronia.</title>
        <authorList>
            <person name="Feng Y."/>
            <person name="Comes H.P."/>
            <person name="Chen J."/>
            <person name="Zhu S."/>
            <person name="Lu R."/>
            <person name="Zhang X."/>
            <person name="Li P."/>
            <person name="Qiu J."/>
            <person name="Olsen K.M."/>
            <person name="Qiu Y."/>
        </authorList>
    </citation>
    <scope>NUCLEOTIDE SEQUENCE</scope>
    <source>
        <strain evidence="4">KIB01</strain>
    </source>
</reference>
<evidence type="ECO:0000256" key="1">
    <source>
        <dbReference type="ARBA" id="ARBA00022578"/>
    </source>
</evidence>
<evidence type="ECO:0000313" key="4">
    <source>
        <dbReference type="EMBL" id="KAK2641402.1"/>
    </source>
</evidence>